<protein>
    <submittedName>
        <fullName evidence="9">Replication gene A protein</fullName>
        <ecNumber evidence="9">3.1.-.-</ecNumber>
    </submittedName>
</protein>
<dbReference type="GO" id="GO:0016787">
    <property type="term" value="F:hydrolase activity"/>
    <property type="evidence" value="ECO:0007669"/>
    <property type="project" value="UniProtKB-KW"/>
</dbReference>
<evidence type="ECO:0000313" key="9">
    <source>
        <dbReference type="EMBL" id="CDG19139.1"/>
    </source>
</evidence>
<name>A0A068QWI2_9GAMM</name>
<keyword evidence="4" id="KW-0540">Nuclease</keyword>
<dbReference type="AlphaFoldDB" id="A0A068QWI2"/>
<dbReference type="Proteomes" id="UP000032721">
    <property type="component" value="Chromosome"/>
</dbReference>
<dbReference type="EMBL" id="FO704550">
    <property type="protein sequence ID" value="CDG19139.1"/>
    <property type="molecule type" value="Genomic_DNA"/>
</dbReference>
<evidence type="ECO:0000313" key="10">
    <source>
        <dbReference type="Proteomes" id="UP000032721"/>
    </source>
</evidence>
<keyword evidence="6 9" id="KW-0378">Hydrolase</keyword>
<evidence type="ECO:0000256" key="4">
    <source>
        <dbReference type="ARBA" id="ARBA00022722"/>
    </source>
</evidence>
<sequence length="770" mass="88263">MNPVPENSGTQSQPRRQRSKFQPEMPQNAALAACVSLPWDKPIQPITRPFPTYAEQYQKEEECRVLAKEHKARAHIQDLLCELKNQPRVVRLDVHYKASVLEKEQGLYRAEAFLSKTVLERILPRVNLVTERYQIQEVEADNAFYRDRFNRIPDMKREDIELLSSDIAQFVLQKLETVASERPEESDLKRAYALYLRAAAITKAYRQPAPYWDKLTGRFFAETEAIAAISRMTSDKWWLGRLRRLAAEWREHLQISINRVSKQASIYASKMTIAEWKEQKHRTKEFIKSMELEDEEGNRISLIDKYYGSVANPAIRRTEMMVRIRGFENICNELGYVAEFYTLTAPSKYHATTRHGHRNRKWNGSSPADTQKYLSGVWAKVRAKLHRDNLRIFGIRVAEPHHDGTPHWHMLFFMRPEQAEQIREILRHYAFQEDGAELRTEKAMKARFHAEVIDPQKGSATGYVAKYISKNIDGYAMDDELDDESNRPIKDAAIAASAWAARWRIRQFQFVGGAPVTVYRELRRMADHETAMGLSVEFAAVHDAADNGDWANYINAQGGPFVRREDLVARLWYETEQETNAHGEDVIRIKGVFSPFVGMDTPILTRLKSWKIVPKLAEATAEAGFSGASAPPRSSVNNCTVAHCTIDKAIQKSDLCLDEFYHGWLQLSQPEQVKRVQESANFQDLEMSEGLAQALIRGSSMTVEGQRYRLSMFGQIVKAKPPYTERTKSLLDRVSKIPSISMNNKENNGELKGHQPGILQGISENTTLIT</sequence>
<dbReference type="EC" id="3.1.-.-" evidence="9"/>
<comment type="function">
    <text evidence="1">Possible endonuclease which induces a single-strand cut and initiates DNA replication.</text>
</comment>
<feature type="domain" description="Replication gene A protein-like" evidence="8">
    <location>
        <begin position="160"/>
        <end position="475"/>
    </location>
</feature>
<evidence type="ECO:0000256" key="3">
    <source>
        <dbReference type="ARBA" id="ARBA00022705"/>
    </source>
</evidence>
<evidence type="ECO:0000256" key="5">
    <source>
        <dbReference type="ARBA" id="ARBA00022759"/>
    </source>
</evidence>
<evidence type="ECO:0000256" key="2">
    <source>
        <dbReference type="ARBA" id="ARBA00009260"/>
    </source>
</evidence>
<comment type="similarity">
    <text evidence="2">Belongs to the phage GPA family.</text>
</comment>
<keyword evidence="3" id="KW-0235">DNA replication</keyword>
<dbReference type="Pfam" id="PF05840">
    <property type="entry name" value="Phage_GPA"/>
    <property type="match status" value="1"/>
</dbReference>
<dbReference type="KEGG" id="xdo:XDD1_3449"/>
<feature type="compositionally biased region" description="Polar residues" evidence="7">
    <location>
        <begin position="1"/>
        <end position="14"/>
    </location>
</feature>
<keyword evidence="5" id="KW-0255">Endonuclease</keyword>
<dbReference type="HOGENOM" id="CLU_013772_3_0_6"/>
<evidence type="ECO:0000256" key="1">
    <source>
        <dbReference type="ARBA" id="ARBA00003293"/>
    </source>
</evidence>
<dbReference type="GO" id="GO:0006260">
    <property type="term" value="P:DNA replication"/>
    <property type="evidence" value="ECO:0007669"/>
    <property type="project" value="UniProtKB-KW"/>
</dbReference>
<dbReference type="InterPro" id="IPR008766">
    <property type="entry name" value="Replication_gene_A-like"/>
</dbReference>
<evidence type="ECO:0000259" key="8">
    <source>
        <dbReference type="Pfam" id="PF05840"/>
    </source>
</evidence>
<accession>A0A068QWI2</accession>
<dbReference type="GO" id="GO:0004519">
    <property type="term" value="F:endonuclease activity"/>
    <property type="evidence" value="ECO:0007669"/>
    <property type="project" value="UniProtKB-KW"/>
</dbReference>
<gene>
    <name evidence="9" type="primary">A</name>
    <name evidence="9" type="ORF">XDD1_3449</name>
</gene>
<feature type="region of interest" description="Disordered" evidence="7">
    <location>
        <begin position="1"/>
        <end position="24"/>
    </location>
</feature>
<reference evidence="9 10" key="1">
    <citation type="submission" date="2013-07" db="EMBL/GenBank/DDBJ databases">
        <authorList>
            <person name="Genoscope - CEA"/>
        </authorList>
    </citation>
    <scope>NUCLEOTIDE SEQUENCE [LARGE SCALE GENOMIC DNA]</scope>
    <source>
        <strain evidence="10">FRM16 / DSM 17909</strain>
    </source>
</reference>
<evidence type="ECO:0000256" key="7">
    <source>
        <dbReference type="SAM" id="MobiDB-lite"/>
    </source>
</evidence>
<proteinExistence type="inferred from homology"/>
<organism evidence="9 10">
    <name type="scientific">Xenorhabdus doucetiae</name>
    <dbReference type="NCBI Taxonomy" id="351671"/>
    <lineage>
        <taxon>Bacteria</taxon>
        <taxon>Pseudomonadati</taxon>
        <taxon>Pseudomonadota</taxon>
        <taxon>Gammaproteobacteria</taxon>
        <taxon>Enterobacterales</taxon>
        <taxon>Morganellaceae</taxon>
        <taxon>Xenorhabdus</taxon>
    </lineage>
</organism>
<evidence type="ECO:0000256" key="6">
    <source>
        <dbReference type="ARBA" id="ARBA00022801"/>
    </source>
</evidence>
<dbReference type="STRING" id="351671.XDD1_3449"/>